<comment type="caution">
    <text evidence="1">The sequence shown here is derived from an EMBL/GenBank/DDBJ whole genome shotgun (WGS) entry which is preliminary data.</text>
</comment>
<protein>
    <submittedName>
        <fullName evidence="1">Uncharacterized protein</fullName>
    </submittedName>
</protein>
<name>A0ACC1P4B8_9PEZI</name>
<evidence type="ECO:0000313" key="1">
    <source>
        <dbReference type="EMBL" id="KAJ2985508.1"/>
    </source>
</evidence>
<reference evidence="1" key="1">
    <citation type="submission" date="2022-10" db="EMBL/GenBank/DDBJ databases">
        <title>Genome Sequence of Xylaria curta.</title>
        <authorList>
            <person name="Buettner E."/>
        </authorList>
    </citation>
    <scope>NUCLEOTIDE SEQUENCE</scope>
    <source>
        <strain evidence="1">Babe10</strain>
    </source>
</reference>
<accession>A0ACC1P4B8</accession>
<dbReference type="Proteomes" id="UP001143856">
    <property type="component" value="Unassembled WGS sequence"/>
</dbReference>
<keyword evidence="2" id="KW-1185">Reference proteome</keyword>
<evidence type="ECO:0000313" key="2">
    <source>
        <dbReference type="Proteomes" id="UP001143856"/>
    </source>
</evidence>
<organism evidence="1 2">
    <name type="scientific">Xylaria curta</name>
    <dbReference type="NCBI Taxonomy" id="42375"/>
    <lineage>
        <taxon>Eukaryota</taxon>
        <taxon>Fungi</taxon>
        <taxon>Dikarya</taxon>
        <taxon>Ascomycota</taxon>
        <taxon>Pezizomycotina</taxon>
        <taxon>Sordariomycetes</taxon>
        <taxon>Xylariomycetidae</taxon>
        <taxon>Xylariales</taxon>
        <taxon>Xylariaceae</taxon>
        <taxon>Xylaria</taxon>
    </lineage>
</organism>
<dbReference type="EMBL" id="JAPDGR010001092">
    <property type="protein sequence ID" value="KAJ2985508.1"/>
    <property type="molecule type" value="Genomic_DNA"/>
</dbReference>
<gene>
    <name evidence="1" type="ORF">NUW58_g5487</name>
</gene>
<sequence>MQKLQSETRVRWCNLQSAMARLTSQNLIDCSFLCSLDDIMPQNCGYPSADDKARETGDMNRLSGDAVAGAQWVLHSEEGRWVYARCKQESAGVKQESHEWETEERCKRMWSLERWSEWKRQFRFIAGDDQFDQDSRHLVELAVERMEDYERGD</sequence>
<proteinExistence type="predicted"/>